<evidence type="ECO:0000313" key="6">
    <source>
        <dbReference type="EMBL" id="KAK6920364.1"/>
    </source>
</evidence>
<comment type="similarity">
    <text evidence="1">Belongs to the AATF family.</text>
</comment>
<dbReference type="InterPro" id="IPR039223">
    <property type="entry name" value="AATF/Bfr2"/>
</dbReference>
<accession>A0AAN8UTJ7</accession>
<keyword evidence="3" id="KW-0472">Membrane</keyword>
<feature type="region of interest" description="Disordered" evidence="2">
    <location>
        <begin position="57"/>
        <end position="94"/>
    </location>
</feature>
<dbReference type="Pfam" id="PF08164">
    <property type="entry name" value="TRAUB"/>
    <property type="match status" value="1"/>
</dbReference>
<dbReference type="PANTHER" id="PTHR15565">
    <property type="entry name" value="AATF PROTEIN APOPTOSIS ANTAGONIZING TRANSCRIPTION FACTOR"/>
    <property type="match status" value="1"/>
</dbReference>
<gene>
    <name evidence="6" type="ORF">RJ641_016268</name>
</gene>
<organism evidence="6 7">
    <name type="scientific">Dillenia turbinata</name>
    <dbReference type="NCBI Taxonomy" id="194707"/>
    <lineage>
        <taxon>Eukaryota</taxon>
        <taxon>Viridiplantae</taxon>
        <taxon>Streptophyta</taxon>
        <taxon>Embryophyta</taxon>
        <taxon>Tracheophyta</taxon>
        <taxon>Spermatophyta</taxon>
        <taxon>Magnoliopsida</taxon>
        <taxon>eudicotyledons</taxon>
        <taxon>Gunneridae</taxon>
        <taxon>Pentapetalae</taxon>
        <taxon>Dilleniales</taxon>
        <taxon>Dilleniaceae</taxon>
        <taxon>Dillenia</taxon>
    </lineage>
</organism>
<feature type="transmembrane region" description="Helical" evidence="3">
    <location>
        <begin position="32"/>
        <end position="54"/>
    </location>
</feature>
<evidence type="ECO:0000256" key="2">
    <source>
        <dbReference type="SAM" id="MobiDB-lite"/>
    </source>
</evidence>
<dbReference type="Proteomes" id="UP001370490">
    <property type="component" value="Unassembled WGS sequence"/>
</dbReference>
<proteinExistence type="inferred from homology"/>
<feature type="compositionally biased region" description="Acidic residues" evidence="2">
    <location>
        <begin position="57"/>
        <end position="72"/>
    </location>
</feature>
<feature type="compositionally biased region" description="Polar residues" evidence="2">
    <location>
        <begin position="213"/>
        <end position="230"/>
    </location>
</feature>
<protein>
    <submittedName>
        <fullName evidence="6">AATF leucine zipper-containing domain</fullName>
    </submittedName>
</protein>
<dbReference type="PANTHER" id="PTHR15565:SF0">
    <property type="entry name" value="PROTEIN AATF"/>
    <property type="match status" value="1"/>
</dbReference>
<evidence type="ECO:0000259" key="5">
    <source>
        <dbReference type="Pfam" id="PF13339"/>
    </source>
</evidence>
<evidence type="ECO:0000313" key="7">
    <source>
        <dbReference type="Proteomes" id="UP001370490"/>
    </source>
</evidence>
<feature type="domain" description="Apoptosis-antagonizing transcription factor C-terminal" evidence="4">
    <location>
        <begin position="404"/>
        <end position="479"/>
    </location>
</feature>
<dbReference type="InterPro" id="IPR012617">
    <property type="entry name" value="AATF_C"/>
</dbReference>
<name>A0AAN8UTJ7_9MAGN</name>
<feature type="region of interest" description="Disordered" evidence="2">
    <location>
        <begin position="1"/>
        <end position="21"/>
    </location>
</feature>
<feature type="domain" description="AATF leucine zipper-containing" evidence="5">
    <location>
        <begin position="131"/>
        <end position="256"/>
    </location>
</feature>
<dbReference type="InterPro" id="IPR025160">
    <property type="entry name" value="AATF"/>
</dbReference>
<evidence type="ECO:0000256" key="3">
    <source>
        <dbReference type="SAM" id="Phobius"/>
    </source>
</evidence>
<dbReference type="Pfam" id="PF13339">
    <property type="entry name" value="AATF-Che1"/>
    <property type="match status" value="1"/>
</dbReference>
<keyword evidence="7" id="KW-1185">Reference proteome</keyword>
<keyword evidence="3" id="KW-0812">Transmembrane</keyword>
<feature type="region of interest" description="Disordered" evidence="2">
    <location>
        <begin position="213"/>
        <end position="238"/>
    </location>
</feature>
<dbReference type="GO" id="GO:0005730">
    <property type="term" value="C:nucleolus"/>
    <property type="evidence" value="ECO:0007669"/>
    <property type="project" value="TreeGrafter"/>
</dbReference>
<reference evidence="6 7" key="1">
    <citation type="submission" date="2023-12" db="EMBL/GenBank/DDBJ databases">
        <title>A high-quality genome assembly for Dillenia turbinata (Dilleniales).</title>
        <authorList>
            <person name="Chanderbali A."/>
        </authorList>
    </citation>
    <scope>NUCLEOTIDE SEQUENCE [LARGE SCALE GENOMIC DNA]</scope>
    <source>
        <strain evidence="6">LSX21</strain>
        <tissue evidence="6">Leaf</tissue>
    </source>
</reference>
<keyword evidence="3" id="KW-1133">Transmembrane helix</keyword>
<dbReference type="AlphaFoldDB" id="A0AAN8UTJ7"/>
<comment type="caution">
    <text evidence="6">The sequence shown here is derived from an EMBL/GenBank/DDBJ whole genome shotgun (WGS) entry which is preliminary data.</text>
</comment>
<evidence type="ECO:0000256" key="1">
    <source>
        <dbReference type="ARBA" id="ARBA00008966"/>
    </source>
</evidence>
<sequence length="490" mass="56702">MGKRSRRVQREDSDFEEDDEYEEPIVSLNLRLLFLITFSPSCLAFTMLVMQMALTVEEEEDMEEDESEDDEQNEKKEDESEGDEQNEERNNNELEELEKEYKELRQKEQPKELVSKYWDLLKNLTRHKEEDLLKGQAVKNQRVLWDKSLAFRFLLQKPFSSSNRLPQGPLRSSFCDLDKDVSVAYSDLVTSCQKTLDTLLELQKALVEKNPAISQATEGNSRPSAKNPQASKGLDEEADEEWSQISQMQLSFSSFAKHHEIDCLIFVHCIDDILSLHVLVFFGSPQHVVLVFCRIAPFRDKSVDKWQRKTLVTTGAAALKGKSHAFNQKTQVIMVCLLPNISEQVTGYMRDPSRMIKRMQLRRSMVAIFSNVSKSFLPINFLRQYIVDANADGDPELLDDSEFYQQLLKEFLETFDPTSSEMALYAMKKLRTKKRKIVDCRASKSRKIRYNVHEKIVNFMAPQPMRLPSMAPALFDNLFGFRNQKPACAI</sequence>
<dbReference type="EMBL" id="JBAMMX010000021">
    <property type="protein sequence ID" value="KAK6920364.1"/>
    <property type="molecule type" value="Genomic_DNA"/>
</dbReference>
<evidence type="ECO:0000259" key="4">
    <source>
        <dbReference type="Pfam" id="PF08164"/>
    </source>
</evidence>